<proteinExistence type="predicted"/>
<feature type="domain" description="Major facilitator superfamily (MFS) profile" evidence="5">
    <location>
        <begin position="27"/>
        <end position="419"/>
    </location>
</feature>
<protein>
    <submittedName>
        <fullName evidence="6">Putative MFS family arabinose efflux permease</fullName>
    </submittedName>
</protein>
<dbReference type="RefSeq" id="WP_133769567.1">
    <property type="nucleotide sequence ID" value="NZ_SNZR01000011.1"/>
</dbReference>
<feature type="transmembrane region" description="Helical" evidence="4">
    <location>
        <begin position="330"/>
        <end position="352"/>
    </location>
</feature>
<dbReference type="InterPro" id="IPR050327">
    <property type="entry name" value="Proton-linked_MCT"/>
</dbReference>
<dbReference type="Gene3D" id="1.20.1250.20">
    <property type="entry name" value="MFS general substrate transporter like domains"/>
    <property type="match status" value="1"/>
</dbReference>
<dbReference type="Pfam" id="PF07690">
    <property type="entry name" value="MFS_1"/>
    <property type="match status" value="1"/>
</dbReference>
<dbReference type="SUPFAM" id="SSF103473">
    <property type="entry name" value="MFS general substrate transporter"/>
    <property type="match status" value="1"/>
</dbReference>
<evidence type="ECO:0000256" key="4">
    <source>
        <dbReference type="SAM" id="Phobius"/>
    </source>
</evidence>
<evidence type="ECO:0000313" key="7">
    <source>
        <dbReference type="Proteomes" id="UP000295122"/>
    </source>
</evidence>
<feature type="transmembrane region" description="Helical" evidence="4">
    <location>
        <begin position="28"/>
        <end position="52"/>
    </location>
</feature>
<dbReference type="InterPro" id="IPR020846">
    <property type="entry name" value="MFS_dom"/>
</dbReference>
<feature type="transmembrane region" description="Helical" evidence="4">
    <location>
        <begin position="239"/>
        <end position="259"/>
    </location>
</feature>
<sequence>MRDGHGLSPFDVGDDGPPADGRAAWMRLLVSLAMVTVGGVGMWCVVVALPAVQAEFGVDRGMASLPYTMLMLGIAAGGVQLGRLSDRFGIMPVAAGGGVLLGLGFIAAALSPNLWTFALVHGLMIGVGASASFGPVMADISFWFWRRRGIAVAIVASGNYLAGAFWPPIIQWVIANYSWRTALAGIGVVCLVTIVPLSLALGRRPRRPVMPDSMASAGRISPAMGAPSTQSRLGLSPSFVQMLLILAGLGCCVAMSMPQVHIVAYCGDLGYGPARGAEMLSLMLGFGIISRVASGYVADRIGGLMTLLVGSALQCLALIMYLFADTLVSLYVVSILFGLFQGGIVPSYALIVRELFPPGEAGRRVGLCVASTLVGMALGGWLSGVIFDWTGSYRAAFLHGIAWNLVNQGIVLYLLMRMTRRTAIGGKTVPA</sequence>
<feature type="transmembrane region" description="Helical" evidence="4">
    <location>
        <begin position="279"/>
        <end position="297"/>
    </location>
</feature>
<evidence type="ECO:0000313" key="6">
    <source>
        <dbReference type="EMBL" id="TDR94700.1"/>
    </source>
</evidence>
<dbReference type="Proteomes" id="UP000295122">
    <property type="component" value="Unassembled WGS sequence"/>
</dbReference>
<feature type="transmembrane region" description="Helical" evidence="4">
    <location>
        <begin position="393"/>
        <end position="415"/>
    </location>
</feature>
<feature type="transmembrane region" description="Helical" evidence="4">
    <location>
        <begin position="304"/>
        <end position="324"/>
    </location>
</feature>
<accession>A0A4R7C7V2</accession>
<dbReference type="GO" id="GO:0022857">
    <property type="term" value="F:transmembrane transporter activity"/>
    <property type="evidence" value="ECO:0007669"/>
    <property type="project" value="InterPro"/>
</dbReference>
<dbReference type="PANTHER" id="PTHR11360">
    <property type="entry name" value="MONOCARBOXYLATE TRANSPORTER"/>
    <property type="match status" value="1"/>
</dbReference>
<dbReference type="InterPro" id="IPR011701">
    <property type="entry name" value="MFS"/>
</dbReference>
<evidence type="ECO:0000259" key="5">
    <source>
        <dbReference type="PROSITE" id="PS50850"/>
    </source>
</evidence>
<feature type="transmembrane region" description="Helical" evidence="4">
    <location>
        <begin position="182"/>
        <end position="201"/>
    </location>
</feature>
<keyword evidence="1 4" id="KW-0812">Transmembrane</keyword>
<organism evidence="6 7">
    <name type="scientific">Enterovirga rhinocerotis</name>
    <dbReference type="NCBI Taxonomy" id="1339210"/>
    <lineage>
        <taxon>Bacteria</taxon>
        <taxon>Pseudomonadati</taxon>
        <taxon>Pseudomonadota</taxon>
        <taxon>Alphaproteobacteria</taxon>
        <taxon>Hyphomicrobiales</taxon>
        <taxon>Methylobacteriaceae</taxon>
        <taxon>Enterovirga</taxon>
    </lineage>
</organism>
<feature type="transmembrane region" description="Helical" evidence="4">
    <location>
        <begin position="114"/>
        <end position="138"/>
    </location>
</feature>
<dbReference type="EMBL" id="SNZR01000011">
    <property type="protein sequence ID" value="TDR94700.1"/>
    <property type="molecule type" value="Genomic_DNA"/>
</dbReference>
<keyword evidence="2 4" id="KW-1133">Transmembrane helix</keyword>
<evidence type="ECO:0000256" key="1">
    <source>
        <dbReference type="ARBA" id="ARBA00022692"/>
    </source>
</evidence>
<evidence type="ECO:0000256" key="3">
    <source>
        <dbReference type="ARBA" id="ARBA00023136"/>
    </source>
</evidence>
<comment type="caution">
    <text evidence="6">The sequence shown here is derived from an EMBL/GenBank/DDBJ whole genome shotgun (WGS) entry which is preliminary data.</text>
</comment>
<feature type="transmembrane region" description="Helical" evidence="4">
    <location>
        <begin position="64"/>
        <end position="81"/>
    </location>
</feature>
<feature type="transmembrane region" description="Helical" evidence="4">
    <location>
        <begin position="88"/>
        <end position="108"/>
    </location>
</feature>
<dbReference type="CDD" id="cd17355">
    <property type="entry name" value="MFS_YcxA_like"/>
    <property type="match status" value="1"/>
</dbReference>
<keyword evidence="3 4" id="KW-0472">Membrane</keyword>
<feature type="transmembrane region" description="Helical" evidence="4">
    <location>
        <begin position="364"/>
        <end position="387"/>
    </location>
</feature>
<keyword evidence="7" id="KW-1185">Reference proteome</keyword>
<dbReference type="PROSITE" id="PS50850">
    <property type="entry name" value="MFS"/>
    <property type="match status" value="1"/>
</dbReference>
<dbReference type="AlphaFoldDB" id="A0A4R7C7V2"/>
<dbReference type="OrthoDB" id="9796632at2"/>
<gene>
    <name evidence="6" type="ORF">EV668_1988</name>
</gene>
<evidence type="ECO:0000256" key="2">
    <source>
        <dbReference type="ARBA" id="ARBA00022989"/>
    </source>
</evidence>
<dbReference type="InterPro" id="IPR036259">
    <property type="entry name" value="MFS_trans_sf"/>
</dbReference>
<name>A0A4R7C7V2_9HYPH</name>
<feature type="transmembrane region" description="Helical" evidence="4">
    <location>
        <begin position="150"/>
        <end position="170"/>
    </location>
</feature>
<dbReference type="PANTHER" id="PTHR11360:SF290">
    <property type="entry name" value="MONOCARBOXYLATE MFS PERMEASE"/>
    <property type="match status" value="1"/>
</dbReference>
<reference evidence="6 7" key="1">
    <citation type="submission" date="2019-03" db="EMBL/GenBank/DDBJ databases">
        <title>Genomic Encyclopedia of Type Strains, Phase IV (KMG-IV): sequencing the most valuable type-strain genomes for metagenomic binning, comparative biology and taxonomic classification.</title>
        <authorList>
            <person name="Goeker M."/>
        </authorList>
    </citation>
    <scope>NUCLEOTIDE SEQUENCE [LARGE SCALE GENOMIC DNA]</scope>
    <source>
        <strain evidence="6 7">DSM 25903</strain>
    </source>
</reference>